<protein>
    <submittedName>
        <fullName evidence="2">Uncharacterized protein</fullName>
    </submittedName>
</protein>
<dbReference type="EMBL" id="JACAZH010000014">
    <property type="protein sequence ID" value="KAF7350742.1"/>
    <property type="molecule type" value="Genomic_DNA"/>
</dbReference>
<evidence type="ECO:0000313" key="2">
    <source>
        <dbReference type="EMBL" id="KAF7350742.1"/>
    </source>
</evidence>
<sequence length="223" mass="24256">MPPMPPGRDIPRPFTAPPRGDIYGVQVPPPPPPHPFHPVPVPTHFLPGRMQPPYPMPQGHSPPQQMPPPMQMHHPQPQPVPMHAPPPQPMAHHSRSRSSSFAPGPPPQHNRSRSYSQAQLPPQQQQPLRANSYPHPSPAAAVQGQKGWVFHPGYTVQQPPPQSGYPNPNSSGNVSPTYAHPALFQQNQPPGAFADAWPDAGAGEGRVAVEARVWIRDAQKGAE</sequence>
<feature type="compositionally biased region" description="Pro residues" evidence="1">
    <location>
        <begin position="27"/>
        <end position="41"/>
    </location>
</feature>
<evidence type="ECO:0000313" key="3">
    <source>
        <dbReference type="Proteomes" id="UP000623467"/>
    </source>
</evidence>
<comment type="caution">
    <text evidence="2">The sequence shown here is derived from an EMBL/GenBank/DDBJ whole genome shotgun (WGS) entry which is preliminary data.</text>
</comment>
<reference evidence="2" key="1">
    <citation type="submission" date="2020-05" db="EMBL/GenBank/DDBJ databases">
        <title>Mycena genomes resolve the evolution of fungal bioluminescence.</title>
        <authorList>
            <person name="Tsai I.J."/>
        </authorList>
    </citation>
    <scope>NUCLEOTIDE SEQUENCE</scope>
    <source>
        <strain evidence="2">160909Yilan</strain>
    </source>
</reference>
<feature type="compositionally biased region" description="Pro residues" evidence="1">
    <location>
        <begin position="64"/>
        <end position="89"/>
    </location>
</feature>
<evidence type="ECO:0000256" key="1">
    <source>
        <dbReference type="SAM" id="MobiDB-lite"/>
    </source>
</evidence>
<proteinExistence type="predicted"/>
<keyword evidence="3" id="KW-1185">Reference proteome</keyword>
<accession>A0A8H7CWG6</accession>
<name>A0A8H7CWG6_9AGAR</name>
<feature type="compositionally biased region" description="Low complexity" evidence="1">
    <location>
        <begin position="117"/>
        <end position="128"/>
    </location>
</feature>
<feature type="region of interest" description="Disordered" evidence="1">
    <location>
        <begin position="1"/>
        <end position="199"/>
    </location>
</feature>
<organism evidence="2 3">
    <name type="scientific">Mycena sanguinolenta</name>
    <dbReference type="NCBI Taxonomy" id="230812"/>
    <lineage>
        <taxon>Eukaryota</taxon>
        <taxon>Fungi</taxon>
        <taxon>Dikarya</taxon>
        <taxon>Basidiomycota</taxon>
        <taxon>Agaricomycotina</taxon>
        <taxon>Agaricomycetes</taxon>
        <taxon>Agaricomycetidae</taxon>
        <taxon>Agaricales</taxon>
        <taxon>Marasmiineae</taxon>
        <taxon>Mycenaceae</taxon>
        <taxon>Mycena</taxon>
    </lineage>
</organism>
<gene>
    <name evidence="2" type="ORF">MSAN_01635300</name>
</gene>
<dbReference type="Proteomes" id="UP000623467">
    <property type="component" value="Unassembled WGS sequence"/>
</dbReference>
<dbReference type="AlphaFoldDB" id="A0A8H7CWG6"/>
<feature type="compositionally biased region" description="Polar residues" evidence="1">
    <location>
        <begin position="164"/>
        <end position="176"/>
    </location>
</feature>